<dbReference type="AlphaFoldDB" id="A0A4Y9ZPG0"/>
<proteinExistence type="predicted"/>
<name>A0A4Y9ZPG0_9AGAM</name>
<reference evidence="1 2" key="1">
    <citation type="submission" date="2019-02" db="EMBL/GenBank/DDBJ databases">
        <title>Genome sequencing of the rare red list fungi Hericium alpestre (H. flagellum).</title>
        <authorList>
            <person name="Buettner E."/>
            <person name="Kellner H."/>
        </authorList>
    </citation>
    <scope>NUCLEOTIDE SEQUENCE [LARGE SCALE GENOMIC DNA]</scope>
    <source>
        <strain evidence="1 2">DSM 108284</strain>
    </source>
</reference>
<dbReference type="Proteomes" id="UP000298061">
    <property type="component" value="Unassembled WGS sequence"/>
</dbReference>
<organism evidence="1 2">
    <name type="scientific">Hericium alpestre</name>
    <dbReference type="NCBI Taxonomy" id="135208"/>
    <lineage>
        <taxon>Eukaryota</taxon>
        <taxon>Fungi</taxon>
        <taxon>Dikarya</taxon>
        <taxon>Basidiomycota</taxon>
        <taxon>Agaricomycotina</taxon>
        <taxon>Agaricomycetes</taxon>
        <taxon>Russulales</taxon>
        <taxon>Hericiaceae</taxon>
        <taxon>Hericium</taxon>
    </lineage>
</organism>
<keyword evidence="2" id="KW-1185">Reference proteome</keyword>
<comment type="caution">
    <text evidence="1">The sequence shown here is derived from an EMBL/GenBank/DDBJ whole genome shotgun (WGS) entry which is preliminary data.</text>
</comment>
<accession>A0A4Y9ZPG0</accession>
<dbReference type="EMBL" id="SFCI01001390">
    <property type="protein sequence ID" value="TFY75903.1"/>
    <property type="molecule type" value="Genomic_DNA"/>
</dbReference>
<sequence length="136" mass="15410">MFIILQPRLHLEVPYVVSHVCDLHDKLNMYFIISPLGKHPEPEHCTFRGRAGFHSSIYCDNIPSSIQNGGIEFSSSAVVFKINARIKHEFCFFTKDGDRDHPIQYEQTGSCLWTLLHAGSRPPQAQPRNKRSGAAC</sequence>
<protein>
    <submittedName>
        <fullName evidence="1">Uncharacterized protein</fullName>
    </submittedName>
</protein>
<evidence type="ECO:0000313" key="2">
    <source>
        <dbReference type="Proteomes" id="UP000298061"/>
    </source>
</evidence>
<gene>
    <name evidence="1" type="ORF">EWM64_g8112</name>
</gene>
<evidence type="ECO:0000313" key="1">
    <source>
        <dbReference type="EMBL" id="TFY75903.1"/>
    </source>
</evidence>